<dbReference type="Gene3D" id="3.40.50.1110">
    <property type="entry name" value="SGNH hydrolase"/>
    <property type="match status" value="1"/>
</dbReference>
<reference evidence="1" key="1">
    <citation type="submission" date="2022-04" db="EMBL/GenBank/DDBJ databases">
        <title>Roseomonas acroporae sp. nov., isolated from coral Acropora digitifera.</title>
        <authorList>
            <person name="Sun H."/>
        </authorList>
    </citation>
    <scope>NUCLEOTIDE SEQUENCE</scope>
    <source>
        <strain evidence="1">NAR14</strain>
    </source>
</reference>
<comment type="caution">
    <text evidence="1">The sequence shown here is derived from an EMBL/GenBank/DDBJ whole genome shotgun (WGS) entry which is preliminary data.</text>
</comment>
<evidence type="ECO:0000313" key="1">
    <source>
        <dbReference type="EMBL" id="MCK8787616.1"/>
    </source>
</evidence>
<dbReference type="EMBL" id="JALPRX010000135">
    <property type="protein sequence ID" value="MCK8787616.1"/>
    <property type="molecule type" value="Genomic_DNA"/>
</dbReference>
<name>A0A9X2BXT0_9PROT</name>
<accession>A0A9X2BXT0</accession>
<protein>
    <submittedName>
        <fullName evidence="1">SGNH/GDSL hydrolase family protein</fullName>
    </submittedName>
</protein>
<organism evidence="1 2">
    <name type="scientific">Roseomonas acroporae</name>
    <dbReference type="NCBI Taxonomy" id="2937791"/>
    <lineage>
        <taxon>Bacteria</taxon>
        <taxon>Pseudomonadati</taxon>
        <taxon>Pseudomonadota</taxon>
        <taxon>Alphaproteobacteria</taxon>
        <taxon>Acetobacterales</taxon>
        <taxon>Roseomonadaceae</taxon>
        <taxon>Roseomonas</taxon>
    </lineage>
</organism>
<dbReference type="GO" id="GO:0016788">
    <property type="term" value="F:hydrolase activity, acting on ester bonds"/>
    <property type="evidence" value="ECO:0007669"/>
    <property type="project" value="UniProtKB-ARBA"/>
</dbReference>
<keyword evidence="1" id="KW-0378">Hydrolase</keyword>
<evidence type="ECO:0000313" key="2">
    <source>
        <dbReference type="Proteomes" id="UP001139516"/>
    </source>
</evidence>
<proteinExistence type="predicted"/>
<dbReference type="CDD" id="cd00229">
    <property type="entry name" value="SGNH_hydrolase"/>
    <property type="match status" value="1"/>
</dbReference>
<dbReference type="Proteomes" id="UP001139516">
    <property type="component" value="Unassembled WGS sequence"/>
</dbReference>
<dbReference type="AlphaFoldDB" id="A0A9X2BXT0"/>
<dbReference type="RefSeq" id="WP_248669666.1">
    <property type="nucleotide sequence ID" value="NZ_JALPRX010000135.1"/>
</dbReference>
<dbReference type="InterPro" id="IPR036514">
    <property type="entry name" value="SGNH_hydro_sf"/>
</dbReference>
<sequence length="436" mass="45633">MPIFGRPSPPRTQRIAIRHGGARLDTLSAAAAGISSAPGTMFAAVAVPASTTAIRLCFGNCSNTPVPAGPFYVCPSTTWADYANPTGGGAWKRGTFNYAGTPGDNLPVLPVSGSVYTATVPGNGGTVTDPGLVSPWWPATDQAAVYYLSDVIPVDLLPRLDGRDGRILFIRVLWPQGASVARGLPTPDMGVGDAYLGHGTGCLFKAGDNLLASSVSGTSPGGGMPFCWVEAITCEAGFQIVTGGDSQMQGDAGTGNAPFHLLSAYALQAVQAAPIGVLNAAWGGARLNQWFPHLLSTLDRVPASLVLIEGFSGNDNMELNSVADFRANAAWQIDRILAVRAMLDDRVPIVVTTPMPRNYSDPAYIAAWRATREPIRALQGHNIHVLDLQTIGEDPAHPGQWLPSMTSDGSGLHGGPLFNATASAVFTPLLRRLLGL</sequence>
<keyword evidence="2" id="KW-1185">Reference proteome</keyword>
<dbReference type="SUPFAM" id="SSF52266">
    <property type="entry name" value="SGNH hydrolase"/>
    <property type="match status" value="1"/>
</dbReference>
<gene>
    <name evidence="1" type="ORF">M0638_24935</name>
</gene>